<evidence type="ECO:0000313" key="5">
    <source>
        <dbReference type="Proteomes" id="UP001214441"/>
    </source>
</evidence>
<name>A0ABT7A6B7_9ACTN</name>
<evidence type="ECO:0000313" key="4">
    <source>
        <dbReference type="EMBL" id="MDJ1136882.1"/>
    </source>
</evidence>
<protein>
    <submittedName>
        <fullName evidence="4">Class I SAM-dependent methyltransferase</fullName>
        <ecNumber evidence="4">2.1.-.-</ecNumber>
    </submittedName>
</protein>
<dbReference type="Gene3D" id="2.20.130.10">
    <property type="entry name" value="CAC2371-like domains"/>
    <property type="match status" value="1"/>
</dbReference>
<dbReference type="Gene3D" id="3.40.50.150">
    <property type="entry name" value="Vaccinia Virus protein VP39"/>
    <property type="match status" value="1"/>
</dbReference>
<dbReference type="PANTHER" id="PTHR43861">
    <property type="entry name" value="TRANS-ACONITATE 2-METHYLTRANSFERASE-RELATED"/>
    <property type="match status" value="1"/>
</dbReference>
<dbReference type="InterPro" id="IPR029063">
    <property type="entry name" value="SAM-dependent_MTases_sf"/>
</dbReference>
<dbReference type="PANTHER" id="PTHR43861:SF1">
    <property type="entry name" value="TRANS-ACONITATE 2-METHYLTRANSFERASE"/>
    <property type="match status" value="1"/>
</dbReference>
<dbReference type="EMBL" id="JANCPR020000047">
    <property type="protein sequence ID" value="MDJ1136882.1"/>
    <property type="molecule type" value="Genomic_DNA"/>
</dbReference>
<dbReference type="RefSeq" id="WP_274047077.1">
    <property type="nucleotide sequence ID" value="NZ_JANCPR020000047.1"/>
</dbReference>
<dbReference type="SUPFAM" id="SSF53335">
    <property type="entry name" value="S-adenosyl-L-methionine-dependent methyltransferases"/>
    <property type="match status" value="1"/>
</dbReference>
<comment type="caution">
    <text evidence="4">The sequence shown here is derived from an EMBL/GenBank/DDBJ whole genome shotgun (WGS) entry which is preliminary data.</text>
</comment>
<dbReference type="CDD" id="cd02440">
    <property type="entry name" value="AdoMet_MTases"/>
    <property type="match status" value="1"/>
</dbReference>
<feature type="domain" description="Methyltransferase" evidence="3">
    <location>
        <begin position="44"/>
        <end position="133"/>
    </location>
</feature>
<reference evidence="4 5" key="1">
    <citation type="submission" date="2023-05" db="EMBL/GenBank/DDBJ databases">
        <title>Streptantibioticus silvisoli sp. nov., acidotolerant actinomycetes 1 from pine litter.</title>
        <authorList>
            <person name="Swiecimska M."/>
            <person name="Golinska P."/>
            <person name="Sangal V."/>
            <person name="Wachnowicz B."/>
            <person name="Goodfellow M."/>
        </authorList>
    </citation>
    <scope>NUCLEOTIDE SEQUENCE [LARGE SCALE GENOMIC DNA]</scope>
    <source>
        <strain evidence="4 5">DSM 42109</strain>
    </source>
</reference>
<accession>A0ABT7A6B7</accession>
<dbReference type="EC" id="2.1.-.-" evidence="4"/>
<gene>
    <name evidence="4" type="ORF">NMN56_034070</name>
</gene>
<proteinExistence type="predicted"/>
<dbReference type="InterPro" id="IPR041698">
    <property type="entry name" value="Methyltransf_25"/>
</dbReference>
<dbReference type="GO" id="GO:0032259">
    <property type="term" value="P:methylation"/>
    <property type="evidence" value="ECO:0007669"/>
    <property type="project" value="UniProtKB-KW"/>
</dbReference>
<dbReference type="Pfam" id="PF13649">
    <property type="entry name" value="Methyltransf_25"/>
    <property type="match status" value="1"/>
</dbReference>
<evidence type="ECO:0000259" key="3">
    <source>
        <dbReference type="Pfam" id="PF13649"/>
    </source>
</evidence>
<keyword evidence="5" id="KW-1185">Reference proteome</keyword>
<organism evidence="4 5">
    <name type="scientific">Streptomyces iconiensis</name>
    <dbReference type="NCBI Taxonomy" id="1384038"/>
    <lineage>
        <taxon>Bacteria</taxon>
        <taxon>Bacillati</taxon>
        <taxon>Actinomycetota</taxon>
        <taxon>Actinomycetes</taxon>
        <taxon>Kitasatosporales</taxon>
        <taxon>Streptomycetaceae</taxon>
        <taxon>Streptomyces</taxon>
    </lineage>
</organism>
<evidence type="ECO:0000256" key="2">
    <source>
        <dbReference type="ARBA" id="ARBA00022679"/>
    </source>
</evidence>
<evidence type="ECO:0000256" key="1">
    <source>
        <dbReference type="ARBA" id="ARBA00022603"/>
    </source>
</evidence>
<dbReference type="Proteomes" id="UP001214441">
    <property type="component" value="Unassembled WGS sequence"/>
</dbReference>
<dbReference type="GO" id="GO:0008168">
    <property type="term" value="F:methyltransferase activity"/>
    <property type="evidence" value="ECO:0007669"/>
    <property type="project" value="UniProtKB-KW"/>
</dbReference>
<keyword evidence="1 4" id="KW-0489">Methyltransferase</keyword>
<sequence>MLFGQDHADIYDLVYQGRGKDYAQEADDLARLIKERRPDAASLLDVACGTGEHLASLRKWFERVEGVELAEAMVTAAQAKLKDVTVTQADMRDFQLGRTFDVVTCLYSSIAYLDEAGLSRAVAAMTAHLAPGGLLVIEPWWRPEKAIDNRGTSDILNGENVTVARVSHGVIRDGAHHLQCQFLVADADGIRHFTDTQVLSLFSVETYLAAMRDTGLTAEFMEGGPSGRGLYVGAKN</sequence>
<keyword evidence="2 4" id="KW-0808">Transferase</keyword>